<organism evidence="1 2">
    <name type="scientific">Fusobacterium nucleatum subsp. polymorphum</name>
    <name type="common">Fusobacterium polymorphum</name>
    <dbReference type="NCBI Taxonomy" id="76857"/>
    <lineage>
        <taxon>Bacteria</taxon>
        <taxon>Fusobacteriati</taxon>
        <taxon>Fusobacteriota</taxon>
        <taxon>Fusobacteriia</taxon>
        <taxon>Fusobacteriales</taxon>
        <taxon>Fusobacteriaceae</taxon>
        <taxon>Fusobacterium</taxon>
    </lineage>
</organism>
<protein>
    <submittedName>
        <fullName evidence="1">Uncharacterized protein</fullName>
    </submittedName>
</protein>
<gene>
    <name evidence="1" type="ORF">CBG56_04935</name>
</gene>
<comment type="caution">
    <text evidence="1">The sequence shown here is derived from an EMBL/GenBank/DDBJ whole genome shotgun (WGS) entry which is preliminary data.</text>
</comment>
<reference evidence="1 2" key="1">
    <citation type="submission" date="2017-06" db="EMBL/GenBank/DDBJ databases">
        <title>Draft genome sequence of Fusobacterium nucleatum subsp. polymorphum KCOM 1274 (=ChDC F309).</title>
        <authorList>
            <person name="Kook J.-K."/>
            <person name="Park S.-N."/>
            <person name="Lim Y.K."/>
            <person name="Roh H."/>
        </authorList>
    </citation>
    <scope>NUCLEOTIDE SEQUENCE [LARGE SCALE GENOMIC DNA]</scope>
    <source>
        <strain evidence="2">KCOM 1274 (ChDC F309)</strain>
    </source>
</reference>
<name>A0A2C6CJA3_FUSNP</name>
<dbReference type="Proteomes" id="UP000224507">
    <property type="component" value="Unassembled WGS sequence"/>
</dbReference>
<proteinExistence type="predicted"/>
<dbReference type="AlphaFoldDB" id="A0A2C6CJA3"/>
<dbReference type="EMBL" id="NIRO01000003">
    <property type="protein sequence ID" value="PHI16987.1"/>
    <property type="molecule type" value="Genomic_DNA"/>
</dbReference>
<dbReference type="RefSeq" id="WP_098997262.1">
    <property type="nucleotide sequence ID" value="NZ_CP077153.1"/>
</dbReference>
<accession>A0A2C6CJA3</accession>
<evidence type="ECO:0000313" key="2">
    <source>
        <dbReference type="Proteomes" id="UP000224507"/>
    </source>
</evidence>
<sequence>MKIKDILKENNVKLIELSNTLSISRPTLNSYIDEFEREGKISNKEYESFFKKILKKTYTTREELFGDINEFKEFLINKKYGDFLPENLNLLQSIYNKIYNDMKGKNKVIAIYKFIDSAINNYEEDKVLSGYINYILYLNGLKDIKEMKAQEKALVSKLFPIMKKYEESGLKVDSLGLKEFYTRADEIKQNREKRYQKFEKALKEKLMKELSLKDELNKEDLKRILNNLDLKKI</sequence>
<evidence type="ECO:0000313" key="1">
    <source>
        <dbReference type="EMBL" id="PHI16987.1"/>
    </source>
</evidence>